<keyword evidence="1" id="KW-0472">Membrane</keyword>
<name>A0A1G9ZP21_9FIRM</name>
<feature type="transmembrane region" description="Helical" evidence="1">
    <location>
        <begin position="37"/>
        <end position="55"/>
    </location>
</feature>
<keyword evidence="3" id="KW-1185">Reference proteome</keyword>
<accession>A0A1G9ZP21</accession>
<dbReference type="EMBL" id="FNID01000014">
    <property type="protein sequence ID" value="SDN23272.1"/>
    <property type="molecule type" value="Genomic_DNA"/>
</dbReference>
<evidence type="ECO:0000256" key="1">
    <source>
        <dbReference type="SAM" id="Phobius"/>
    </source>
</evidence>
<proteinExistence type="predicted"/>
<evidence type="ECO:0000313" key="3">
    <source>
        <dbReference type="Proteomes" id="UP000199182"/>
    </source>
</evidence>
<protein>
    <submittedName>
        <fullName evidence="2">Uncharacterized protein</fullName>
    </submittedName>
</protein>
<keyword evidence="1" id="KW-1133">Transmembrane helix</keyword>
<dbReference type="Proteomes" id="UP000199182">
    <property type="component" value="Unassembled WGS sequence"/>
</dbReference>
<dbReference type="AlphaFoldDB" id="A0A1G9ZP21"/>
<organism evidence="2 3">
    <name type="scientific">Acetanaerobacterium elongatum</name>
    <dbReference type="NCBI Taxonomy" id="258515"/>
    <lineage>
        <taxon>Bacteria</taxon>
        <taxon>Bacillati</taxon>
        <taxon>Bacillota</taxon>
        <taxon>Clostridia</taxon>
        <taxon>Eubacteriales</taxon>
        <taxon>Oscillospiraceae</taxon>
        <taxon>Acetanaerobacterium</taxon>
    </lineage>
</organism>
<dbReference type="STRING" id="258515.SAMN05192585_1148"/>
<evidence type="ECO:0000313" key="2">
    <source>
        <dbReference type="EMBL" id="SDN23272.1"/>
    </source>
</evidence>
<sequence length="60" mass="6803">MNYGIFKGGKFTGGEDRPSAIRRHMGNEKKPKLRRRFGCLMLVLPVAAILLYLVLRSGIR</sequence>
<dbReference type="RefSeq" id="WP_092639765.1">
    <property type="nucleotide sequence ID" value="NZ_FNID01000014.1"/>
</dbReference>
<reference evidence="2 3" key="1">
    <citation type="submission" date="2016-10" db="EMBL/GenBank/DDBJ databases">
        <authorList>
            <person name="de Groot N.N."/>
        </authorList>
    </citation>
    <scope>NUCLEOTIDE SEQUENCE [LARGE SCALE GENOMIC DNA]</scope>
    <source>
        <strain evidence="2 3">CGMCC 1.5012</strain>
    </source>
</reference>
<keyword evidence="1" id="KW-0812">Transmembrane</keyword>
<gene>
    <name evidence="2" type="ORF">SAMN05192585_1148</name>
</gene>